<sequence>MLLKNFVGVIYQSPRKVCATSGPCTSTRTCFVLNGSRCLIELTRCGRKSNQPSSVAWPLCQPTRCGRKTNQPSGVAWWPLCQPTRCAVLVTNKVKLAVYQNVTILSVRSGTQNPSESLITGSKNCTAMLVSICTACSEYSLENSINFEKGELFERNHESKKKKRQGAISDSSKKNSKGA</sequence>
<reference evidence="2 3" key="1">
    <citation type="submission" date="2022-05" db="EMBL/GenBank/DDBJ databases">
        <authorList>
            <consortium name="Genoscope - CEA"/>
            <person name="William W."/>
        </authorList>
    </citation>
    <scope>NUCLEOTIDE SEQUENCE [LARGE SCALE GENOMIC DNA]</scope>
</reference>
<feature type="region of interest" description="Disordered" evidence="1">
    <location>
        <begin position="154"/>
        <end position="179"/>
    </location>
</feature>
<evidence type="ECO:0000313" key="2">
    <source>
        <dbReference type="EMBL" id="CAH3024409.1"/>
    </source>
</evidence>
<accession>A0ABN8M6S2</accession>
<dbReference type="Proteomes" id="UP001159427">
    <property type="component" value="Unassembled WGS sequence"/>
</dbReference>
<comment type="caution">
    <text evidence="2">The sequence shown here is derived from an EMBL/GenBank/DDBJ whole genome shotgun (WGS) entry which is preliminary data.</text>
</comment>
<organism evidence="2 3">
    <name type="scientific">Porites evermanni</name>
    <dbReference type="NCBI Taxonomy" id="104178"/>
    <lineage>
        <taxon>Eukaryota</taxon>
        <taxon>Metazoa</taxon>
        <taxon>Cnidaria</taxon>
        <taxon>Anthozoa</taxon>
        <taxon>Hexacorallia</taxon>
        <taxon>Scleractinia</taxon>
        <taxon>Fungiina</taxon>
        <taxon>Poritidae</taxon>
        <taxon>Porites</taxon>
    </lineage>
</organism>
<dbReference type="EMBL" id="CALNXI010000303">
    <property type="protein sequence ID" value="CAH3024409.1"/>
    <property type="molecule type" value="Genomic_DNA"/>
</dbReference>
<evidence type="ECO:0000313" key="3">
    <source>
        <dbReference type="Proteomes" id="UP001159427"/>
    </source>
</evidence>
<proteinExistence type="predicted"/>
<name>A0ABN8M6S2_9CNID</name>
<gene>
    <name evidence="2" type="ORF">PEVE_00022835</name>
</gene>
<protein>
    <submittedName>
        <fullName evidence="2">Uncharacterized protein</fullName>
    </submittedName>
</protein>
<keyword evidence="3" id="KW-1185">Reference proteome</keyword>
<evidence type="ECO:0000256" key="1">
    <source>
        <dbReference type="SAM" id="MobiDB-lite"/>
    </source>
</evidence>